<keyword evidence="2" id="KW-1185">Reference proteome</keyword>
<gene>
    <name evidence="1" type="ORF">EYF80_068407</name>
</gene>
<organism evidence="1 2">
    <name type="scientific">Liparis tanakae</name>
    <name type="common">Tanaka's snailfish</name>
    <dbReference type="NCBI Taxonomy" id="230148"/>
    <lineage>
        <taxon>Eukaryota</taxon>
        <taxon>Metazoa</taxon>
        <taxon>Chordata</taxon>
        <taxon>Craniata</taxon>
        <taxon>Vertebrata</taxon>
        <taxon>Euteleostomi</taxon>
        <taxon>Actinopterygii</taxon>
        <taxon>Neopterygii</taxon>
        <taxon>Teleostei</taxon>
        <taxon>Neoteleostei</taxon>
        <taxon>Acanthomorphata</taxon>
        <taxon>Eupercaria</taxon>
        <taxon>Perciformes</taxon>
        <taxon>Cottioidei</taxon>
        <taxon>Cottales</taxon>
        <taxon>Liparidae</taxon>
        <taxon>Liparis</taxon>
    </lineage>
</organism>
<name>A0A4Z2DY37_9TELE</name>
<accession>A0A4Z2DY37</accession>
<protein>
    <submittedName>
        <fullName evidence="1">Uncharacterized protein</fullName>
    </submittedName>
</protein>
<proteinExistence type="predicted"/>
<reference evidence="1 2" key="1">
    <citation type="submission" date="2019-03" db="EMBL/GenBank/DDBJ databases">
        <title>First draft genome of Liparis tanakae, snailfish: a comprehensive survey of snailfish specific genes.</title>
        <authorList>
            <person name="Kim W."/>
            <person name="Song I."/>
            <person name="Jeong J.-H."/>
            <person name="Kim D."/>
            <person name="Kim S."/>
            <person name="Ryu S."/>
            <person name="Song J.Y."/>
            <person name="Lee S.K."/>
        </authorList>
    </citation>
    <scope>NUCLEOTIDE SEQUENCE [LARGE SCALE GENOMIC DNA]</scope>
    <source>
        <tissue evidence="1">Muscle</tissue>
    </source>
</reference>
<evidence type="ECO:0000313" key="1">
    <source>
        <dbReference type="EMBL" id="TNN21483.1"/>
    </source>
</evidence>
<dbReference type="AlphaFoldDB" id="A0A4Z2DY37"/>
<sequence length="124" mass="14408">MNLVSKASGVSSASDVRPPNSSWFSVSLTSRRRTISPRYMPLIIFSKLQEEDEHRKRQKHICESSGHIKVKMSQFLFLLETLSEIFIFCIKGQQKYLHNFLFVDEIVLKCASLNIQYSYKNDCI</sequence>
<evidence type="ECO:0000313" key="2">
    <source>
        <dbReference type="Proteomes" id="UP000314294"/>
    </source>
</evidence>
<dbReference type="EMBL" id="SRLO01027725">
    <property type="protein sequence ID" value="TNN21483.1"/>
    <property type="molecule type" value="Genomic_DNA"/>
</dbReference>
<comment type="caution">
    <text evidence="1">The sequence shown here is derived from an EMBL/GenBank/DDBJ whole genome shotgun (WGS) entry which is preliminary data.</text>
</comment>
<dbReference type="Proteomes" id="UP000314294">
    <property type="component" value="Unassembled WGS sequence"/>
</dbReference>